<evidence type="ECO:0000313" key="1">
    <source>
        <dbReference type="EMBL" id="CEO94711.1"/>
    </source>
</evidence>
<name>A0A0G4IHK7_PLABS</name>
<sequence length="87" mass="9643">LLKARIIGLVRPSAKPSSGLQQTFIVVDEMCKPSLSDIASIRMSQVMHYSSRQPKLQCVVNLSLSLTSWSVTYQTHRMIMPAVPSTP</sequence>
<dbReference type="Proteomes" id="UP000039324">
    <property type="component" value="Unassembled WGS sequence"/>
</dbReference>
<proteinExistence type="predicted"/>
<evidence type="ECO:0000313" key="2">
    <source>
        <dbReference type="Proteomes" id="UP000039324"/>
    </source>
</evidence>
<keyword evidence="2" id="KW-1185">Reference proteome</keyword>
<feature type="non-terminal residue" evidence="1">
    <location>
        <position position="1"/>
    </location>
</feature>
<reference evidence="1 2" key="1">
    <citation type="submission" date="2015-02" db="EMBL/GenBank/DDBJ databases">
        <authorList>
            <person name="Chooi Y.-H."/>
        </authorList>
    </citation>
    <scope>NUCLEOTIDE SEQUENCE [LARGE SCALE GENOMIC DNA]</scope>
    <source>
        <strain evidence="1">E3</strain>
    </source>
</reference>
<accession>A0A0G4IHK7</accession>
<organism evidence="1 2">
    <name type="scientific">Plasmodiophora brassicae</name>
    <name type="common">Clubroot disease agent</name>
    <dbReference type="NCBI Taxonomy" id="37360"/>
    <lineage>
        <taxon>Eukaryota</taxon>
        <taxon>Sar</taxon>
        <taxon>Rhizaria</taxon>
        <taxon>Endomyxa</taxon>
        <taxon>Phytomyxea</taxon>
        <taxon>Plasmodiophorida</taxon>
        <taxon>Plasmodiophoridae</taxon>
        <taxon>Plasmodiophora</taxon>
    </lineage>
</organism>
<dbReference type="AlphaFoldDB" id="A0A0G4IHK7"/>
<protein>
    <submittedName>
        <fullName evidence="1">Uncharacterized protein</fullName>
    </submittedName>
</protein>
<gene>
    <name evidence="1" type="ORF">PBRA_000497</name>
</gene>
<dbReference type="EMBL" id="CDSF01000001">
    <property type="protein sequence ID" value="CEO94711.1"/>
    <property type="molecule type" value="Genomic_DNA"/>
</dbReference>